<sequence length="34" mass="4145">IIRSYTKELPVVPIPNDEEEDNRRLCTEQENWTR</sequence>
<dbReference type="BioCyc" id="LINT1085541:G11IQ-3261-MONOMER"/>
<protein>
    <submittedName>
        <fullName evidence="2">Uncharacterized protein</fullName>
    </submittedName>
</protein>
<evidence type="ECO:0000313" key="2">
    <source>
        <dbReference type="EMBL" id="EMY26825.1"/>
    </source>
</evidence>
<organism evidence="2 3">
    <name type="scientific">Leptospira interrogans serovar Australis str. 200703203</name>
    <dbReference type="NCBI Taxonomy" id="1085541"/>
    <lineage>
        <taxon>Bacteria</taxon>
        <taxon>Pseudomonadati</taxon>
        <taxon>Spirochaetota</taxon>
        <taxon>Spirochaetia</taxon>
        <taxon>Leptospirales</taxon>
        <taxon>Leptospiraceae</taxon>
        <taxon>Leptospira</taxon>
    </lineage>
</organism>
<evidence type="ECO:0000313" key="3">
    <source>
        <dbReference type="Proteomes" id="UP000012220"/>
    </source>
</evidence>
<dbReference type="AlphaFoldDB" id="N1UY65"/>
<feature type="compositionally biased region" description="Basic and acidic residues" evidence="1">
    <location>
        <begin position="21"/>
        <end position="34"/>
    </location>
</feature>
<dbReference type="EMBL" id="AHNY02000074">
    <property type="protein sequence ID" value="EMY26825.1"/>
    <property type="molecule type" value="Genomic_DNA"/>
</dbReference>
<gene>
    <name evidence="2" type="ORF">LEP1GSC115_0880</name>
</gene>
<dbReference type="Proteomes" id="UP000012220">
    <property type="component" value="Unassembled WGS sequence"/>
</dbReference>
<feature type="region of interest" description="Disordered" evidence="1">
    <location>
        <begin position="1"/>
        <end position="34"/>
    </location>
</feature>
<proteinExistence type="predicted"/>
<reference evidence="2 3" key="1">
    <citation type="submission" date="2013-02" db="EMBL/GenBank/DDBJ databases">
        <authorList>
            <person name="Harkins D.M."/>
            <person name="Durkin A.S."/>
            <person name="Brinkac L.M."/>
            <person name="Haft D.H."/>
            <person name="Selengut J.D."/>
            <person name="Sanka R."/>
            <person name="DePew J."/>
            <person name="Purushe J."/>
            <person name="Picardeau M."/>
            <person name="Werts C."/>
            <person name="Goarant C."/>
            <person name="Vinetz J.M."/>
            <person name="Sutton G.G."/>
            <person name="Nierman W.C."/>
            <person name="Fouts D.E."/>
        </authorList>
    </citation>
    <scope>NUCLEOTIDE SEQUENCE [LARGE SCALE GENOMIC DNA]</scope>
    <source>
        <strain evidence="2 3">200703203</strain>
    </source>
</reference>
<accession>N1UY65</accession>
<feature type="non-terminal residue" evidence="2">
    <location>
        <position position="1"/>
    </location>
</feature>
<name>N1UY65_LEPIR</name>
<evidence type="ECO:0000256" key="1">
    <source>
        <dbReference type="SAM" id="MobiDB-lite"/>
    </source>
</evidence>
<comment type="caution">
    <text evidence="2">The sequence shown here is derived from an EMBL/GenBank/DDBJ whole genome shotgun (WGS) entry which is preliminary data.</text>
</comment>